<feature type="transmembrane region" description="Helical" evidence="9">
    <location>
        <begin position="453"/>
        <end position="479"/>
    </location>
</feature>
<dbReference type="Pfam" id="PF01490">
    <property type="entry name" value="Aa_trans"/>
    <property type="match status" value="1"/>
</dbReference>
<evidence type="ECO:0000256" key="8">
    <source>
        <dbReference type="SAM" id="MobiDB-lite"/>
    </source>
</evidence>
<feature type="domain" description="Amino acid transporter transmembrane" evidence="10">
    <location>
        <begin position="86"/>
        <end position="510"/>
    </location>
</feature>
<dbReference type="Gene3D" id="1.20.1740.10">
    <property type="entry name" value="Amino acid/polyamine transporter I"/>
    <property type="match status" value="1"/>
</dbReference>
<keyword evidence="12" id="KW-1185">Reference proteome</keyword>
<comment type="subcellular location">
    <subcellularLocation>
        <location evidence="1">Membrane</location>
        <topology evidence="1">Multi-pass membrane protein</topology>
    </subcellularLocation>
</comment>
<evidence type="ECO:0000256" key="4">
    <source>
        <dbReference type="ARBA" id="ARBA00022692"/>
    </source>
</evidence>
<reference evidence="11" key="1">
    <citation type="submission" date="2022-11" db="EMBL/GenBank/DDBJ databases">
        <authorList>
            <person name="Morgan W.R."/>
            <person name="Tartar A."/>
        </authorList>
    </citation>
    <scope>NUCLEOTIDE SEQUENCE</scope>
    <source>
        <strain evidence="11">ARSEF 373</strain>
    </source>
</reference>
<keyword evidence="3" id="KW-0813">Transport</keyword>
<evidence type="ECO:0000256" key="7">
    <source>
        <dbReference type="ARBA" id="ARBA00023136"/>
    </source>
</evidence>
<feature type="transmembrane region" description="Helical" evidence="9">
    <location>
        <begin position="428"/>
        <end position="447"/>
    </location>
</feature>
<accession>A0AAV2Z9F7</accession>
<dbReference type="InterPro" id="IPR013057">
    <property type="entry name" value="AA_transpt_TM"/>
</dbReference>
<dbReference type="GO" id="GO:0015179">
    <property type="term" value="F:L-amino acid transmembrane transporter activity"/>
    <property type="evidence" value="ECO:0007669"/>
    <property type="project" value="TreeGrafter"/>
</dbReference>
<keyword evidence="5" id="KW-0029">Amino-acid transport</keyword>
<comment type="similarity">
    <text evidence="2">Belongs to the amino acid/polyamine transporter 2 family.</text>
</comment>
<evidence type="ECO:0000256" key="2">
    <source>
        <dbReference type="ARBA" id="ARBA00008066"/>
    </source>
</evidence>
<reference evidence="11" key="2">
    <citation type="journal article" date="2023" name="Microbiol Resour">
        <title>Decontamination and Annotation of the Draft Genome Sequence of the Oomycete Lagenidium giganteum ARSEF 373.</title>
        <authorList>
            <person name="Morgan W.R."/>
            <person name="Tartar A."/>
        </authorList>
    </citation>
    <scope>NUCLEOTIDE SEQUENCE</scope>
    <source>
        <strain evidence="11">ARSEF 373</strain>
    </source>
</reference>
<evidence type="ECO:0000256" key="5">
    <source>
        <dbReference type="ARBA" id="ARBA00022970"/>
    </source>
</evidence>
<feature type="transmembrane region" description="Helical" evidence="9">
    <location>
        <begin position="319"/>
        <end position="337"/>
    </location>
</feature>
<evidence type="ECO:0000256" key="3">
    <source>
        <dbReference type="ARBA" id="ARBA00022448"/>
    </source>
</evidence>
<dbReference type="EMBL" id="DAKRPA010000012">
    <property type="protein sequence ID" value="DBA04061.1"/>
    <property type="molecule type" value="Genomic_DNA"/>
</dbReference>
<evidence type="ECO:0000313" key="11">
    <source>
        <dbReference type="EMBL" id="DBA04061.1"/>
    </source>
</evidence>
<proteinExistence type="inferred from homology"/>
<evidence type="ECO:0000256" key="1">
    <source>
        <dbReference type="ARBA" id="ARBA00004141"/>
    </source>
</evidence>
<comment type="caution">
    <text evidence="11">The sequence shown here is derived from an EMBL/GenBank/DDBJ whole genome shotgun (WGS) entry which is preliminary data.</text>
</comment>
<evidence type="ECO:0000256" key="9">
    <source>
        <dbReference type="SAM" id="Phobius"/>
    </source>
</evidence>
<dbReference type="PANTHER" id="PTHR22950">
    <property type="entry name" value="AMINO ACID TRANSPORTER"/>
    <property type="match status" value="1"/>
</dbReference>
<sequence length="516" mass="56748">MREFGSGMERARHGLCVSREAPPNSRPTTETTTKPKMEMTEHTTPQQDRERAPTSSSMVETGIYRYERNRSSHEYFSPGPHSKLRTGTAASAVFNLVSTIIGGGVLSLPYAFDKCGIVLATVFMIIAASGSTFTLYVIVSCSRRGGATTFEEIVRKALGPRAGLVTVVLLVMLTFLTMVAYVILIKDLVGALAAQFLFGRAVTDGEKGMLTIVAVALVLPILFARSMHALRFTSIFSLVSVMVLAVAISIRAINDPIDAPEVDVTTPIKWFPSNWRDPIYAFPIISVSYLCHFNVLPVYRELQKPTRHRLKRIVTCTMISTWFFYMMVGCMGYVFAFRRPGGVKDDILNNFATNDQFVNLGRMGLLVTILLSIPLIIQPCRMNILRLAKYINGFVSAARNGEDVALLDTPRTPALRRGGAQVPLSERLSTHVLLTLAIIASVVTLALDLPGVAVVWNIMGSTVGILISYVLPCISYVLIRNNKPHTNKRKATAWFIFSVSAVMCVACTLQAFSSFV</sequence>
<feature type="compositionally biased region" description="Basic and acidic residues" evidence="8">
    <location>
        <begin position="33"/>
        <end position="52"/>
    </location>
</feature>
<gene>
    <name evidence="11" type="ORF">N0F65_009408</name>
</gene>
<dbReference type="PIRSF" id="PIRSF006060">
    <property type="entry name" value="AA_transporter"/>
    <property type="match status" value="1"/>
</dbReference>
<feature type="transmembrane region" description="Helical" evidence="9">
    <location>
        <begin position="279"/>
        <end position="299"/>
    </location>
</feature>
<feature type="transmembrane region" description="Helical" evidence="9">
    <location>
        <begin position="162"/>
        <end position="185"/>
    </location>
</feature>
<dbReference type="Proteomes" id="UP001146120">
    <property type="component" value="Unassembled WGS sequence"/>
</dbReference>
<evidence type="ECO:0000256" key="6">
    <source>
        <dbReference type="ARBA" id="ARBA00022989"/>
    </source>
</evidence>
<feature type="transmembrane region" description="Helical" evidence="9">
    <location>
        <begin position="491"/>
        <end position="512"/>
    </location>
</feature>
<feature type="transmembrane region" description="Helical" evidence="9">
    <location>
        <begin position="118"/>
        <end position="141"/>
    </location>
</feature>
<feature type="region of interest" description="Disordered" evidence="8">
    <location>
        <begin position="1"/>
        <end position="59"/>
    </location>
</feature>
<feature type="transmembrane region" description="Helical" evidence="9">
    <location>
        <begin position="92"/>
        <end position="112"/>
    </location>
</feature>
<feature type="transmembrane region" description="Helical" evidence="9">
    <location>
        <begin position="357"/>
        <end position="377"/>
    </location>
</feature>
<feature type="transmembrane region" description="Helical" evidence="9">
    <location>
        <begin position="205"/>
        <end position="223"/>
    </location>
</feature>
<organism evidence="11 12">
    <name type="scientific">Lagenidium giganteum</name>
    <dbReference type="NCBI Taxonomy" id="4803"/>
    <lineage>
        <taxon>Eukaryota</taxon>
        <taxon>Sar</taxon>
        <taxon>Stramenopiles</taxon>
        <taxon>Oomycota</taxon>
        <taxon>Peronosporomycetes</taxon>
        <taxon>Pythiales</taxon>
        <taxon>Pythiaceae</taxon>
    </lineage>
</organism>
<dbReference type="AlphaFoldDB" id="A0AAV2Z9F7"/>
<protein>
    <recommendedName>
        <fullName evidence="10">Amino acid transporter transmembrane domain-containing protein</fullName>
    </recommendedName>
</protein>
<dbReference type="GO" id="GO:0016020">
    <property type="term" value="C:membrane"/>
    <property type="evidence" value="ECO:0007669"/>
    <property type="project" value="UniProtKB-SubCell"/>
</dbReference>
<feature type="transmembrane region" description="Helical" evidence="9">
    <location>
        <begin position="235"/>
        <end position="253"/>
    </location>
</feature>
<dbReference type="PANTHER" id="PTHR22950:SF458">
    <property type="entry name" value="SODIUM-COUPLED NEUTRAL AMINO ACID TRANSPORTER 11-RELATED"/>
    <property type="match status" value="1"/>
</dbReference>
<keyword evidence="6 9" id="KW-1133">Transmembrane helix</keyword>
<keyword evidence="7 9" id="KW-0472">Membrane</keyword>
<name>A0AAV2Z9F7_9STRA</name>
<keyword evidence="4 9" id="KW-0812">Transmembrane</keyword>
<evidence type="ECO:0000313" key="12">
    <source>
        <dbReference type="Proteomes" id="UP001146120"/>
    </source>
</evidence>
<evidence type="ECO:0000259" key="10">
    <source>
        <dbReference type="Pfam" id="PF01490"/>
    </source>
</evidence>